<sequence>MTDKKTKRATTKGRNTMRNIIAVVMLAGIILLSGCANTPNVPNEVRVTAPDITDFQKPVLQPVRLSVRDQRTQNHVLRVEHTPDNAEFATTHIPMATLMSAALREYWPHDDNSQVLFTVYLEDALTRVVAQNDGYEAEHHVAVRVVVRSGTEWIGRQYVTRVSGGPYRKVNFEQINDTFNRAVHATLRDLMSDQILQEWLQDHVQ</sequence>
<reference evidence="2" key="1">
    <citation type="journal article" date="2018" name="Front. Microbiol.">
        <title>Genome-Based Analysis Reveals the Taxonomy and Diversity of the Family Idiomarinaceae.</title>
        <authorList>
            <person name="Liu Y."/>
            <person name="Lai Q."/>
            <person name="Shao Z."/>
        </authorList>
    </citation>
    <scope>NUCLEOTIDE SEQUENCE [LARGE SCALE GENOMIC DNA]</scope>
    <source>
        <strain evidence="2">AIS</strain>
    </source>
</reference>
<evidence type="ECO:0000313" key="2">
    <source>
        <dbReference type="Proteomes" id="UP000286934"/>
    </source>
</evidence>
<proteinExistence type="predicted"/>
<gene>
    <name evidence="1" type="ORF">CWE13_04645</name>
</gene>
<dbReference type="Proteomes" id="UP000286934">
    <property type="component" value="Unassembled WGS sequence"/>
</dbReference>
<dbReference type="Pfam" id="PF03923">
    <property type="entry name" value="Lipoprotein_16"/>
    <property type="match status" value="1"/>
</dbReference>
<organism evidence="1 2">
    <name type="scientific">Aliidiomarina shirensis</name>
    <dbReference type="NCBI Taxonomy" id="1048642"/>
    <lineage>
        <taxon>Bacteria</taxon>
        <taxon>Pseudomonadati</taxon>
        <taxon>Pseudomonadota</taxon>
        <taxon>Gammaproteobacteria</taxon>
        <taxon>Alteromonadales</taxon>
        <taxon>Idiomarinaceae</taxon>
        <taxon>Aliidiomarina</taxon>
    </lineage>
</organism>
<dbReference type="AlphaFoldDB" id="A0A432WU32"/>
<name>A0A432WU32_9GAMM</name>
<dbReference type="InterPro" id="IPR005619">
    <property type="entry name" value="Uncharacterised_YajG"/>
</dbReference>
<accession>A0A432WU32</accession>
<protein>
    <recommendedName>
        <fullName evidence="3">ABC-type transport auxiliary lipoprotein component domain-containing protein</fullName>
    </recommendedName>
</protein>
<evidence type="ECO:0000313" key="1">
    <source>
        <dbReference type="EMBL" id="RUO37258.1"/>
    </source>
</evidence>
<dbReference type="EMBL" id="PIPP01000002">
    <property type="protein sequence ID" value="RUO37258.1"/>
    <property type="molecule type" value="Genomic_DNA"/>
</dbReference>
<comment type="caution">
    <text evidence="1">The sequence shown here is derived from an EMBL/GenBank/DDBJ whole genome shotgun (WGS) entry which is preliminary data.</text>
</comment>
<dbReference type="PROSITE" id="PS51257">
    <property type="entry name" value="PROKAR_LIPOPROTEIN"/>
    <property type="match status" value="1"/>
</dbReference>
<keyword evidence="2" id="KW-1185">Reference proteome</keyword>
<evidence type="ECO:0008006" key="3">
    <source>
        <dbReference type="Google" id="ProtNLM"/>
    </source>
</evidence>